<dbReference type="PANTHER" id="PTHR43255:SF1">
    <property type="entry name" value="IRON-SULFUR-BINDING OXIDOREDUCTASE FADF-RELATED"/>
    <property type="match status" value="1"/>
</dbReference>
<sequence>MNETLNFCYKCGECTSICPVSDSGFKPHDFIAKLSMGLANEAYAWRCLTCRTCMEVCPQGVEIPEIVRELRGENVPVAHKGIFQSLYRLDAENAPLINREEWLKKKTKEGKYSEEGDTLFFIGCLPVWDLYFEDLGFDGGEIFDSALILLNKAGIVPHVINDELCCGHDARWAGDNETFERLKELNEKKFKDLGIKRIITVCPECAKTLKQDYDLDIEINHISELLGDLSFKKMDKPLTYQDSCRMGRYLRLFDEPREILTKIGDLAEMERNREFALCCGVSAWASCDPFSKRIRYDRLDEAERTAKGGYLVTPCQKCQIHFKCAIGEGVKDYDLEVIDLVTLARRQME</sequence>
<dbReference type="InterPro" id="IPR009051">
    <property type="entry name" value="Helical_ferredxn"/>
</dbReference>
<dbReference type="EMBL" id="RXIL01000076">
    <property type="protein sequence ID" value="RZN69487.1"/>
    <property type="molecule type" value="Genomic_DNA"/>
</dbReference>
<dbReference type="GO" id="GO:0005886">
    <property type="term" value="C:plasma membrane"/>
    <property type="evidence" value="ECO:0007669"/>
    <property type="project" value="TreeGrafter"/>
</dbReference>
<feature type="domain" description="4Fe-4S ferredoxin-type" evidence="7">
    <location>
        <begin position="37"/>
        <end position="69"/>
    </location>
</feature>
<feature type="domain" description="4Fe-4S ferredoxin-type" evidence="7">
    <location>
        <begin position="1"/>
        <end position="28"/>
    </location>
</feature>
<comment type="similarity">
    <text evidence="1">Belongs to the HdrC family.</text>
</comment>
<dbReference type="InterPro" id="IPR051460">
    <property type="entry name" value="HdrC_iron-sulfur_subunit"/>
</dbReference>
<accession>A0A520KWP2</accession>
<dbReference type="InterPro" id="IPR017900">
    <property type="entry name" value="4Fe4S_Fe_S_CS"/>
</dbReference>
<dbReference type="Pfam" id="PF13183">
    <property type="entry name" value="Fer4_8"/>
    <property type="match status" value="1"/>
</dbReference>
<dbReference type="PANTHER" id="PTHR43255">
    <property type="entry name" value="IRON-SULFUR-BINDING OXIDOREDUCTASE FADF-RELATED-RELATED"/>
    <property type="match status" value="1"/>
</dbReference>
<dbReference type="Pfam" id="PF02754">
    <property type="entry name" value="CCG"/>
    <property type="match status" value="2"/>
</dbReference>
<keyword evidence="2" id="KW-0004">4Fe-4S</keyword>
<comment type="caution">
    <text evidence="8">The sequence shown here is derived from an EMBL/GenBank/DDBJ whole genome shotgun (WGS) entry which is preliminary data.</text>
</comment>
<keyword evidence="6" id="KW-0411">Iron-sulfur</keyword>
<evidence type="ECO:0000313" key="8">
    <source>
        <dbReference type="EMBL" id="RZN69487.1"/>
    </source>
</evidence>
<evidence type="ECO:0000256" key="2">
    <source>
        <dbReference type="ARBA" id="ARBA00022485"/>
    </source>
</evidence>
<dbReference type="PROSITE" id="PS51379">
    <property type="entry name" value="4FE4S_FER_2"/>
    <property type="match status" value="2"/>
</dbReference>
<evidence type="ECO:0000256" key="5">
    <source>
        <dbReference type="ARBA" id="ARBA00023004"/>
    </source>
</evidence>
<dbReference type="Proteomes" id="UP000320766">
    <property type="component" value="Unassembled WGS sequence"/>
</dbReference>
<dbReference type="PROSITE" id="PS00198">
    <property type="entry name" value="4FE4S_FER_1"/>
    <property type="match status" value="1"/>
</dbReference>
<evidence type="ECO:0000256" key="4">
    <source>
        <dbReference type="ARBA" id="ARBA00023002"/>
    </source>
</evidence>
<gene>
    <name evidence="8" type="ORF">EF807_04470</name>
</gene>
<evidence type="ECO:0000256" key="3">
    <source>
        <dbReference type="ARBA" id="ARBA00022723"/>
    </source>
</evidence>
<dbReference type="GO" id="GO:0051539">
    <property type="term" value="F:4 iron, 4 sulfur cluster binding"/>
    <property type="evidence" value="ECO:0007669"/>
    <property type="project" value="UniProtKB-KW"/>
</dbReference>
<dbReference type="Gene3D" id="1.10.1060.10">
    <property type="entry name" value="Alpha-helical ferredoxin"/>
    <property type="match status" value="1"/>
</dbReference>
<proteinExistence type="inferred from homology"/>
<reference evidence="8 9" key="1">
    <citation type="journal article" date="2019" name="Nat. Microbiol.">
        <title>Wide diversity of methane and short-chain alkane metabolisms in uncultured archaea.</title>
        <authorList>
            <person name="Borrel G."/>
            <person name="Adam P.S."/>
            <person name="McKay L.J."/>
            <person name="Chen L.X."/>
            <person name="Sierra-Garcia I.N."/>
            <person name="Sieber C.M."/>
            <person name="Letourneur Q."/>
            <person name="Ghozlane A."/>
            <person name="Andersen G.L."/>
            <person name="Li W.J."/>
            <person name="Hallam S.J."/>
            <person name="Muyzer G."/>
            <person name="de Oliveira V.M."/>
            <person name="Inskeep W.P."/>
            <person name="Banfield J.F."/>
            <person name="Gribaldo S."/>
        </authorList>
    </citation>
    <scope>NUCLEOTIDE SEQUENCE [LARGE SCALE GENOMIC DNA]</scope>
    <source>
        <strain evidence="8">NM1b</strain>
    </source>
</reference>
<evidence type="ECO:0000256" key="1">
    <source>
        <dbReference type="ARBA" id="ARBA00007097"/>
    </source>
</evidence>
<evidence type="ECO:0000313" key="9">
    <source>
        <dbReference type="Proteomes" id="UP000320766"/>
    </source>
</evidence>
<organism evidence="8 9">
    <name type="scientific">Candidatus Methanolliviera hydrocarbonicum</name>
    <dbReference type="NCBI Taxonomy" id="2491085"/>
    <lineage>
        <taxon>Archaea</taxon>
        <taxon>Methanobacteriati</taxon>
        <taxon>Methanobacteriota</taxon>
        <taxon>Candidatus Methanoliparia</taxon>
        <taxon>Candidatus Methanoliparales</taxon>
        <taxon>Candidatus Methanollivieraceae</taxon>
        <taxon>Candidatus Methanolliviera</taxon>
    </lineage>
</organism>
<protein>
    <submittedName>
        <fullName evidence="8">(Fe-S)-binding protein</fullName>
    </submittedName>
</protein>
<name>A0A520KWP2_9EURY</name>
<keyword evidence="4" id="KW-0560">Oxidoreductase</keyword>
<keyword evidence="5" id="KW-0408">Iron</keyword>
<evidence type="ECO:0000259" key="7">
    <source>
        <dbReference type="PROSITE" id="PS51379"/>
    </source>
</evidence>
<evidence type="ECO:0000256" key="6">
    <source>
        <dbReference type="ARBA" id="ARBA00023014"/>
    </source>
</evidence>
<keyword evidence="3" id="KW-0479">Metal-binding</keyword>
<dbReference type="GO" id="GO:0016491">
    <property type="term" value="F:oxidoreductase activity"/>
    <property type="evidence" value="ECO:0007669"/>
    <property type="project" value="UniProtKB-KW"/>
</dbReference>
<dbReference type="InterPro" id="IPR004017">
    <property type="entry name" value="Cys_rich_dom"/>
</dbReference>
<dbReference type="AlphaFoldDB" id="A0A520KWP2"/>
<dbReference type="InterPro" id="IPR017896">
    <property type="entry name" value="4Fe4S_Fe-S-bd"/>
</dbReference>
<dbReference type="SUPFAM" id="SSF46548">
    <property type="entry name" value="alpha-helical ferredoxin"/>
    <property type="match status" value="1"/>
</dbReference>
<dbReference type="GO" id="GO:0046872">
    <property type="term" value="F:metal ion binding"/>
    <property type="evidence" value="ECO:0007669"/>
    <property type="project" value="UniProtKB-KW"/>
</dbReference>